<feature type="transmembrane region" description="Helical" evidence="2">
    <location>
        <begin position="46"/>
        <end position="68"/>
    </location>
</feature>
<reference evidence="3 4" key="1">
    <citation type="journal article" date="2015" name="Genome Biol. Evol.">
        <title>Phylogenomic analyses indicate that early fungi evolved digesting cell walls of algal ancestors of land plants.</title>
        <authorList>
            <person name="Chang Y."/>
            <person name="Wang S."/>
            <person name="Sekimoto S."/>
            <person name="Aerts A.L."/>
            <person name="Choi C."/>
            <person name="Clum A."/>
            <person name="LaButti K.M."/>
            <person name="Lindquist E.A."/>
            <person name="Yee Ngan C."/>
            <person name="Ohm R.A."/>
            <person name="Salamov A.A."/>
            <person name="Grigoriev I.V."/>
            <person name="Spatafora J.W."/>
            <person name="Berbee M.L."/>
        </authorList>
    </citation>
    <scope>NUCLEOTIDE SEQUENCE [LARGE SCALE GENOMIC DNA]</scope>
    <source>
        <strain evidence="3 4">JEL478</strain>
    </source>
</reference>
<feature type="transmembrane region" description="Helical" evidence="2">
    <location>
        <begin position="139"/>
        <end position="163"/>
    </location>
</feature>
<protein>
    <recommendedName>
        <fullName evidence="5">Wax synthase domain-containing protein</fullName>
    </recommendedName>
</protein>
<keyword evidence="2" id="KW-1133">Transmembrane helix</keyword>
<feature type="transmembrane region" description="Helical" evidence="2">
    <location>
        <begin position="80"/>
        <end position="101"/>
    </location>
</feature>
<proteinExistence type="predicted"/>
<feature type="transmembrane region" description="Helical" evidence="2">
    <location>
        <begin position="374"/>
        <end position="391"/>
    </location>
</feature>
<dbReference type="OrthoDB" id="10010093at2759"/>
<evidence type="ECO:0008006" key="5">
    <source>
        <dbReference type="Google" id="ProtNLM"/>
    </source>
</evidence>
<feature type="transmembrane region" description="Helical" evidence="2">
    <location>
        <begin position="12"/>
        <end position="34"/>
    </location>
</feature>
<dbReference type="EMBL" id="KQ965780">
    <property type="protein sequence ID" value="KXS13323.1"/>
    <property type="molecule type" value="Genomic_DNA"/>
</dbReference>
<sequence>MPSAMALLSPTPIGVIWITLAIYLIIVLGSFIAARNDYILASKVRRGIAAASCIGSLLVAPIAPYLAWPDARVETLSLCAWWLVSCVTFVGALRIYDLVYLREPTEIKSMPALQFFAILLFNPEPSYFQQKPRRHHKRFVHPTWTVGAVLPTKAMILFLLLLGPVTDDFEKQMLRDLFTWNMFTLRYLIGGMMLGCCFYPTLSIPFDLILAFGELVTGVPMNPLFQNPLFSTSMRDFWSGRWNMLVKNTFHRAVFDPSVQNISEQIQVVKEVVSNHSLEPIQNMVKKVVLSSNDSKEELKQSTETKPVTNGHVNGDAEHKGVNGHAKEASHHGKGKKKGFTLSSTLASLQVFLVSGVSHDWLNFVAFHTFRGDNMLFFLIHGLLTTLQVAFKYLAPATINRALNDLPKPVKILSMWIIMGFTCPIFMRQYLESGFYTEVRVFAKASVKALAAMADRPGGIYSYF</sequence>
<dbReference type="InterPro" id="IPR044851">
    <property type="entry name" value="Wax_synthase"/>
</dbReference>
<name>A0A139AAC6_GONPJ</name>
<organism evidence="3 4">
    <name type="scientific">Gonapodya prolifera (strain JEL478)</name>
    <name type="common">Monoblepharis prolifera</name>
    <dbReference type="NCBI Taxonomy" id="1344416"/>
    <lineage>
        <taxon>Eukaryota</taxon>
        <taxon>Fungi</taxon>
        <taxon>Fungi incertae sedis</taxon>
        <taxon>Chytridiomycota</taxon>
        <taxon>Chytridiomycota incertae sedis</taxon>
        <taxon>Monoblepharidomycetes</taxon>
        <taxon>Monoblepharidales</taxon>
        <taxon>Gonapodyaceae</taxon>
        <taxon>Gonapodya</taxon>
    </lineage>
</organism>
<feature type="transmembrane region" description="Helical" evidence="2">
    <location>
        <begin position="183"/>
        <end position="202"/>
    </location>
</feature>
<evidence type="ECO:0000313" key="4">
    <source>
        <dbReference type="Proteomes" id="UP000070544"/>
    </source>
</evidence>
<keyword evidence="2" id="KW-0812">Transmembrane</keyword>
<evidence type="ECO:0000313" key="3">
    <source>
        <dbReference type="EMBL" id="KXS13323.1"/>
    </source>
</evidence>
<feature type="region of interest" description="Disordered" evidence="1">
    <location>
        <begin position="296"/>
        <end position="337"/>
    </location>
</feature>
<dbReference type="AlphaFoldDB" id="A0A139AAC6"/>
<evidence type="ECO:0000256" key="1">
    <source>
        <dbReference type="SAM" id="MobiDB-lite"/>
    </source>
</evidence>
<keyword evidence="4" id="KW-1185">Reference proteome</keyword>
<dbReference type="PANTHER" id="PTHR31595:SF57">
    <property type="entry name" value="OS04G0481900 PROTEIN"/>
    <property type="match status" value="1"/>
</dbReference>
<dbReference type="GO" id="GO:0006629">
    <property type="term" value="P:lipid metabolic process"/>
    <property type="evidence" value="ECO:0007669"/>
    <property type="project" value="InterPro"/>
</dbReference>
<feature type="transmembrane region" description="Helical" evidence="2">
    <location>
        <begin position="412"/>
        <end position="431"/>
    </location>
</feature>
<dbReference type="GO" id="GO:0008374">
    <property type="term" value="F:O-acyltransferase activity"/>
    <property type="evidence" value="ECO:0007669"/>
    <property type="project" value="InterPro"/>
</dbReference>
<dbReference type="Proteomes" id="UP000070544">
    <property type="component" value="Unassembled WGS sequence"/>
</dbReference>
<accession>A0A139AAC6</accession>
<feature type="transmembrane region" description="Helical" evidence="2">
    <location>
        <begin position="340"/>
        <end position="362"/>
    </location>
</feature>
<evidence type="ECO:0000256" key="2">
    <source>
        <dbReference type="SAM" id="Phobius"/>
    </source>
</evidence>
<feature type="compositionally biased region" description="Basic and acidic residues" evidence="1">
    <location>
        <begin position="315"/>
        <end position="331"/>
    </location>
</feature>
<gene>
    <name evidence="3" type="ORF">M427DRAFT_58843</name>
</gene>
<dbReference type="PANTHER" id="PTHR31595">
    <property type="entry name" value="LONG-CHAIN-ALCOHOL O-FATTY-ACYLTRANSFERASE 3-RELATED"/>
    <property type="match status" value="1"/>
</dbReference>
<dbReference type="OMA" id="FWRPALG"/>
<keyword evidence="2" id="KW-0472">Membrane</keyword>